<name>A0A1I5XJG3_9BACT</name>
<protein>
    <recommendedName>
        <fullName evidence="4">DUF3471 domain-containing protein</fullName>
    </recommendedName>
</protein>
<keyword evidence="1" id="KW-0732">Signal</keyword>
<evidence type="ECO:0000313" key="3">
    <source>
        <dbReference type="Proteomes" id="UP000199306"/>
    </source>
</evidence>
<sequence length="123" mass="13719">MKKNVFLFIFLLLSVCLAKANSGVSPSVKIAADSLAFKDYYGSFKMAANPYVEKVKISFKDGQLTIQSKEYPQEAPLTREKEGDEFLLTAFEAKVIFLRKNGSDVTGLKILVQGQELEGEKEM</sequence>
<dbReference type="EMBL" id="FOXH01000015">
    <property type="protein sequence ID" value="SFQ32068.1"/>
    <property type="molecule type" value="Genomic_DNA"/>
</dbReference>
<evidence type="ECO:0000256" key="1">
    <source>
        <dbReference type="SAM" id="SignalP"/>
    </source>
</evidence>
<evidence type="ECO:0008006" key="4">
    <source>
        <dbReference type="Google" id="ProtNLM"/>
    </source>
</evidence>
<proteinExistence type="predicted"/>
<gene>
    <name evidence="2" type="ORF">SAMN04515674_11511</name>
</gene>
<dbReference type="AlphaFoldDB" id="A0A1I5XJG3"/>
<accession>A0A1I5XJG3</accession>
<dbReference type="Proteomes" id="UP000199306">
    <property type="component" value="Unassembled WGS sequence"/>
</dbReference>
<keyword evidence="3" id="KW-1185">Reference proteome</keyword>
<dbReference type="RefSeq" id="WP_092018998.1">
    <property type="nucleotide sequence ID" value="NZ_FOXH01000015.1"/>
</dbReference>
<dbReference type="OrthoDB" id="962411at2"/>
<organism evidence="2 3">
    <name type="scientific">Pseudarcicella hirudinis</name>
    <dbReference type="NCBI Taxonomy" id="1079859"/>
    <lineage>
        <taxon>Bacteria</taxon>
        <taxon>Pseudomonadati</taxon>
        <taxon>Bacteroidota</taxon>
        <taxon>Cytophagia</taxon>
        <taxon>Cytophagales</taxon>
        <taxon>Flectobacillaceae</taxon>
        <taxon>Pseudarcicella</taxon>
    </lineage>
</organism>
<feature type="chain" id="PRO_5011630639" description="DUF3471 domain-containing protein" evidence="1">
    <location>
        <begin position="21"/>
        <end position="123"/>
    </location>
</feature>
<reference evidence="2 3" key="1">
    <citation type="submission" date="2016-10" db="EMBL/GenBank/DDBJ databases">
        <authorList>
            <person name="de Groot N.N."/>
        </authorList>
    </citation>
    <scope>NUCLEOTIDE SEQUENCE [LARGE SCALE GENOMIC DNA]</scope>
    <source>
        <strain evidence="3">E92,LMG 26720,CCM 7988</strain>
    </source>
</reference>
<evidence type="ECO:0000313" key="2">
    <source>
        <dbReference type="EMBL" id="SFQ32068.1"/>
    </source>
</evidence>
<feature type="signal peptide" evidence="1">
    <location>
        <begin position="1"/>
        <end position="20"/>
    </location>
</feature>